<comment type="caution">
    <text evidence="1">The sequence shown here is derived from an EMBL/GenBank/DDBJ whole genome shotgun (WGS) entry which is preliminary data.</text>
</comment>
<sequence>MNTDLEVSIEQEVAEVKMGRPHVVVLGAGASRATCPNGDKNSKKLPLMDDFVEAIGLKPLLNNWGINSEQNFEEIFSDLYEKKENEKIARIVNAVEEYFGQLELPDRPTIYDHLVLSLRGKDLIATFNWDPLLVNAYLRNGKAGLKLPHLAFLHGNVRVGYCEKDKITGLAGMRCRKCGKIYKRIPLLYPIKKKDYTKNSFIANEWRNLKLGFEDAFMITIFGYSGPKTDTEAIDAMKKAWGDKNKRAMEQTTFITTQSDDEVSKNWEPFIHTHHYEVASDFYNSWISNHPRRTGEAYLNQYLEAKFIADNPVPQDFDFQALWKWYGQFNNAENNTKIR</sequence>
<name>A0A2H0UZ05_9BACT</name>
<proteinExistence type="predicted"/>
<dbReference type="AlphaFoldDB" id="A0A2H0UZ05"/>
<accession>A0A2H0UZ05</accession>
<reference evidence="2" key="1">
    <citation type="submission" date="2017-09" db="EMBL/GenBank/DDBJ databases">
        <title>Depth-based differentiation of microbial function through sediment-hosted aquifers and enrichment of novel symbionts in the deep terrestrial subsurface.</title>
        <authorList>
            <person name="Probst A.J."/>
            <person name="Ladd B."/>
            <person name="Jarett J.K."/>
            <person name="Geller-Mcgrath D.E."/>
            <person name="Sieber C.M.K."/>
            <person name="Emerson J.B."/>
            <person name="Anantharaman K."/>
            <person name="Thomas B.C."/>
            <person name="Malmstrom R."/>
            <person name="Stieglmeier M."/>
            <person name="Klingl A."/>
            <person name="Woyke T."/>
            <person name="Ryan C.M."/>
            <person name="Banfield J.F."/>
        </authorList>
    </citation>
    <scope>NUCLEOTIDE SEQUENCE [LARGE SCALE GENOMIC DNA]</scope>
</reference>
<gene>
    <name evidence="1" type="ORF">COU01_03770</name>
</gene>
<dbReference type="Proteomes" id="UP000228510">
    <property type="component" value="Unassembled WGS sequence"/>
</dbReference>
<dbReference type="EMBL" id="PFAT01000049">
    <property type="protein sequence ID" value="PIR92064.1"/>
    <property type="molecule type" value="Genomic_DNA"/>
</dbReference>
<evidence type="ECO:0000313" key="1">
    <source>
        <dbReference type="EMBL" id="PIR92064.1"/>
    </source>
</evidence>
<evidence type="ECO:0008006" key="3">
    <source>
        <dbReference type="Google" id="ProtNLM"/>
    </source>
</evidence>
<evidence type="ECO:0000313" key="2">
    <source>
        <dbReference type="Proteomes" id="UP000228510"/>
    </source>
</evidence>
<organism evidence="1 2">
    <name type="scientific">Candidatus Falkowbacteria bacterium CG10_big_fil_rev_8_21_14_0_10_44_15</name>
    <dbReference type="NCBI Taxonomy" id="1974569"/>
    <lineage>
        <taxon>Bacteria</taxon>
        <taxon>Candidatus Falkowiibacteriota</taxon>
    </lineage>
</organism>
<protein>
    <recommendedName>
        <fullName evidence="3">Deacetylase sirtuin-type domain-containing protein</fullName>
    </recommendedName>
</protein>